<sequence>MNFRRIVAIPIVAAAVIGLTACTVTNPAPDEVGLVYNQGPVSKTEFQECVLPGGRTVSDAFDTAVKYPAGQRTYRIGSDEGADLETITVADKDATPLGMTGQMIFALDTSCDTDLGRDNPIVQFHEKIGLKYDGNWSNILRDYLVPSLRKAITEAVQQSDWRSLFADPTAKVELEKHVRDSLPGFLEQAMGGRYISPESINISLNQPVLPQAITEQNVNTQRAEAAAKQQEAENRALDLKSQGERKMVDLYGADNYVLLRAIESGSVQLMYVPQGTNINLPGK</sequence>
<keyword evidence="1" id="KW-0175">Coiled coil</keyword>
<name>A0AAW6LSI1_RHOSG</name>
<gene>
    <name evidence="4" type="ORF">PXH69_24500</name>
</gene>
<evidence type="ECO:0000313" key="5">
    <source>
        <dbReference type="Proteomes" id="UP001217325"/>
    </source>
</evidence>
<evidence type="ECO:0000313" key="4">
    <source>
        <dbReference type="EMBL" id="MDE8648132.1"/>
    </source>
</evidence>
<feature type="coiled-coil region" evidence="1">
    <location>
        <begin position="213"/>
        <end position="242"/>
    </location>
</feature>
<feature type="domain" description="Band 7" evidence="3">
    <location>
        <begin position="29"/>
        <end position="235"/>
    </location>
</feature>
<accession>A0AAW6LSI1</accession>
<dbReference type="Pfam" id="PF01145">
    <property type="entry name" value="Band_7"/>
    <property type="match status" value="1"/>
</dbReference>
<comment type="caution">
    <text evidence="4">The sequence shown here is derived from an EMBL/GenBank/DDBJ whole genome shotgun (WGS) entry which is preliminary data.</text>
</comment>
<keyword evidence="2" id="KW-0732">Signal</keyword>
<dbReference type="RefSeq" id="WP_275232369.1">
    <property type="nucleotide sequence ID" value="NZ_JARDXE010000017.1"/>
</dbReference>
<organism evidence="4 5">
    <name type="scientific">Rhodococcus qingshengii</name>
    <dbReference type="NCBI Taxonomy" id="334542"/>
    <lineage>
        <taxon>Bacteria</taxon>
        <taxon>Bacillati</taxon>
        <taxon>Actinomycetota</taxon>
        <taxon>Actinomycetes</taxon>
        <taxon>Mycobacteriales</taxon>
        <taxon>Nocardiaceae</taxon>
        <taxon>Rhodococcus</taxon>
        <taxon>Rhodococcus erythropolis group</taxon>
    </lineage>
</organism>
<proteinExistence type="predicted"/>
<evidence type="ECO:0000256" key="1">
    <source>
        <dbReference type="SAM" id="Coils"/>
    </source>
</evidence>
<dbReference type="PROSITE" id="PS51257">
    <property type="entry name" value="PROKAR_LIPOPROTEIN"/>
    <property type="match status" value="1"/>
</dbReference>
<dbReference type="AlphaFoldDB" id="A0AAW6LSI1"/>
<feature type="signal peptide" evidence="2">
    <location>
        <begin position="1"/>
        <end position="21"/>
    </location>
</feature>
<dbReference type="InterPro" id="IPR001107">
    <property type="entry name" value="Band_7"/>
</dbReference>
<dbReference type="EMBL" id="JARDXE010000017">
    <property type="protein sequence ID" value="MDE8648132.1"/>
    <property type="molecule type" value="Genomic_DNA"/>
</dbReference>
<evidence type="ECO:0000256" key="2">
    <source>
        <dbReference type="SAM" id="SignalP"/>
    </source>
</evidence>
<evidence type="ECO:0000259" key="3">
    <source>
        <dbReference type="Pfam" id="PF01145"/>
    </source>
</evidence>
<feature type="chain" id="PRO_5043722926" evidence="2">
    <location>
        <begin position="22"/>
        <end position="283"/>
    </location>
</feature>
<dbReference type="Proteomes" id="UP001217325">
    <property type="component" value="Unassembled WGS sequence"/>
</dbReference>
<protein>
    <submittedName>
        <fullName evidence="4">SPFH domain-containing protein</fullName>
    </submittedName>
</protein>
<reference evidence="4" key="1">
    <citation type="submission" date="2023-02" db="EMBL/GenBank/DDBJ databases">
        <title>A novel hydrolase synthesized by Rhodococcus erythropolis HQ is responsible for the detoxification of Zearalenone.</title>
        <authorList>
            <person name="Hu J."/>
            <person name="Xu J."/>
        </authorList>
    </citation>
    <scope>NUCLEOTIDE SEQUENCE</scope>
    <source>
        <strain evidence="4">HQ</strain>
    </source>
</reference>